<feature type="binding site" evidence="12">
    <location>
        <position position="327"/>
    </location>
    <ligand>
        <name>Fe cation</name>
        <dbReference type="ChEBI" id="CHEBI:24875"/>
    </ligand>
</feature>
<dbReference type="PANTHER" id="PTHR11473:SF24">
    <property type="entry name" value="PHENYLALANINE-4-HYDROXYLASE"/>
    <property type="match status" value="1"/>
</dbReference>
<protein>
    <recommendedName>
        <fullName evidence="5">phenylalanine 4-monooxygenase</fullName>
        <ecNumber evidence="5">1.14.16.1</ecNumber>
    </recommendedName>
    <alternativeName>
        <fullName evidence="11">Phe-4-monooxygenase</fullName>
    </alternativeName>
</protein>
<dbReference type="CDD" id="cd03347">
    <property type="entry name" value="eu_PheOH"/>
    <property type="match status" value="1"/>
</dbReference>
<comment type="caution">
    <text evidence="16">The sequence shown here is derived from an EMBL/GenBank/DDBJ whole genome shotgun (WGS) entry which is preliminary data.</text>
</comment>
<dbReference type="PROSITE" id="PS51671">
    <property type="entry name" value="ACT"/>
    <property type="match status" value="1"/>
</dbReference>
<evidence type="ECO:0000256" key="3">
    <source>
        <dbReference type="ARBA" id="ARBA00005088"/>
    </source>
</evidence>
<dbReference type="InterPro" id="IPR036329">
    <property type="entry name" value="Aro-AA_hydroxylase_C_sf"/>
</dbReference>
<dbReference type="Proteomes" id="UP001497382">
    <property type="component" value="Unassembled WGS sequence"/>
</dbReference>
<evidence type="ECO:0000256" key="11">
    <source>
        <dbReference type="ARBA" id="ARBA00029922"/>
    </source>
</evidence>
<dbReference type="FunFam" id="1.10.800.10:FF:000004">
    <property type="entry name" value="Tyrosine 3-monooxygenase"/>
    <property type="match status" value="1"/>
</dbReference>
<feature type="binding site" evidence="12">
    <location>
        <position position="322"/>
    </location>
    <ligand>
        <name>Fe cation</name>
        <dbReference type="ChEBI" id="CHEBI:24875"/>
    </ligand>
</feature>
<dbReference type="SUPFAM" id="SSF56534">
    <property type="entry name" value="Aromatic aminoacid monoxygenases, catalytic and oligomerization domains"/>
    <property type="match status" value="1"/>
</dbReference>
<evidence type="ECO:0000256" key="10">
    <source>
        <dbReference type="ARBA" id="ARBA00023232"/>
    </source>
</evidence>
<accession>A0AAV2AMU6</accession>
<dbReference type="GO" id="GO:0042416">
    <property type="term" value="P:dopamine biosynthetic process"/>
    <property type="evidence" value="ECO:0007669"/>
    <property type="project" value="UniProtKB-ARBA"/>
</dbReference>
<name>A0AAV2AMU6_9ARAC</name>
<evidence type="ECO:0000256" key="8">
    <source>
        <dbReference type="ARBA" id="ARBA00023004"/>
    </source>
</evidence>
<dbReference type="AlphaFoldDB" id="A0AAV2AMU6"/>
<dbReference type="InterPro" id="IPR002912">
    <property type="entry name" value="ACT_dom"/>
</dbReference>
<keyword evidence="7" id="KW-0560">Oxidoreductase</keyword>
<dbReference type="InterPro" id="IPR019774">
    <property type="entry name" value="Aromatic-AA_hydroxylase_C"/>
</dbReference>
<dbReference type="InterPro" id="IPR005961">
    <property type="entry name" value="Phe-4-hydroxylase_tetra"/>
</dbReference>
<dbReference type="NCBIfam" id="TIGR01268">
    <property type="entry name" value="Phe4hydrox_tetr"/>
    <property type="match status" value="1"/>
</dbReference>
<feature type="domain" description="Biopterin-dependent aromatic amino acid hydroxylase family profile" evidence="14">
    <location>
        <begin position="143"/>
        <end position="488"/>
    </location>
</feature>
<evidence type="ECO:0000313" key="17">
    <source>
        <dbReference type="Proteomes" id="UP001497382"/>
    </source>
</evidence>
<dbReference type="EMBL" id="CAXIEN010000175">
    <property type="protein sequence ID" value="CAL1284058.1"/>
    <property type="molecule type" value="Genomic_DNA"/>
</dbReference>
<sequence>MQMTQPLGDLESEYLPYISGSDAKQKAKANFQVFAENRRLCSMPSRRWIKQESRNGEGYSRKESVERNLHTMIILFSLKEEVGALAEALRVFKDNKINLYHIESRSSKRLGDSYEFMVECDTRVGNINQAMDQIRERSIYMTVISTDHKDKAEAVPWFPGKIKDLDKFANQILSYGSELDADHPGFTDQKYRERRKYFADIAFNYKHGQPIPRVEYTEEEIKTWGTVFKQLTKFYPTHACKEHNHIFPLMIENCGYREDNIPQLEDVSNFLKDCTGFTLRPVAGLLSSRDFLAGLAFRVFHSTQYIRHPSKPLYTPEPDICHELLGHAPLFADPSFARFSQEIGLASLGAPDEYIEKLATCYWFTVEFGLCKQNGKIKAYGAGLLSSFGELEYCLSDKPEIREFDPPKTGCQKYPITEYQPVYYLAESFEDAQRKVREFALSIPRPFTVKYNAYTQSVEILDAKPQVEELAKDIHSEMELLMDALRKV</sequence>
<dbReference type="CDD" id="cd04904">
    <property type="entry name" value="ACT_AAAH"/>
    <property type="match status" value="1"/>
</dbReference>
<evidence type="ECO:0000256" key="6">
    <source>
        <dbReference type="ARBA" id="ARBA00022723"/>
    </source>
</evidence>
<feature type="binding site" evidence="12">
    <location>
        <position position="367"/>
    </location>
    <ligand>
        <name>Fe cation</name>
        <dbReference type="ChEBI" id="CHEBI:24875"/>
    </ligand>
</feature>
<evidence type="ECO:0000259" key="15">
    <source>
        <dbReference type="PROSITE" id="PS51671"/>
    </source>
</evidence>
<organism evidence="16 17">
    <name type="scientific">Larinioides sclopetarius</name>
    <dbReference type="NCBI Taxonomy" id="280406"/>
    <lineage>
        <taxon>Eukaryota</taxon>
        <taxon>Metazoa</taxon>
        <taxon>Ecdysozoa</taxon>
        <taxon>Arthropoda</taxon>
        <taxon>Chelicerata</taxon>
        <taxon>Arachnida</taxon>
        <taxon>Araneae</taxon>
        <taxon>Araneomorphae</taxon>
        <taxon>Entelegynae</taxon>
        <taxon>Araneoidea</taxon>
        <taxon>Araneidae</taxon>
        <taxon>Larinioides</taxon>
    </lineage>
</organism>
<comment type="similarity">
    <text evidence="4">Belongs to the biopterin-dependent aromatic amino acid hydroxylase family.</text>
</comment>
<gene>
    <name evidence="16" type="ORF">LARSCL_LOCUS12931</name>
</gene>
<evidence type="ECO:0000256" key="5">
    <source>
        <dbReference type="ARBA" id="ARBA00011995"/>
    </source>
</evidence>
<keyword evidence="8 12" id="KW-0408">Iron</keyword>
<dbReference type="GO" id="GO:0006559">
    <property type="term" value="P:L-phenylalanine catabolic process"/>
    <property type="evidence" value="ECO:0007669"/>
    <property type="project" value="UniProtKB-KW"/>
</dbReference>
<evidence type="ECO:0000256" key="7">
    <source>
        <dbReference type="ARBA" id="ARBA00023002"/>
    </source>
</evidence>
<dbReference type="PANTHER" id="PTHR11473">
    <property type="entry name" value="AROMATIC AMINO ACID HYDROXYLASE"/>
    <property type="match status" value="1"/>
</dbReference>
<dbReference type="GO" id="GO:0048066">
    <property type="term" value="P:developmental pigmentation"/>
    <property type="evidence" value="ECO:0007669"/>
    <property type="project" value="UniProtKB-ARBA"/>
</dbReference>
<dbReference type="InterPro" id="IPR036951">
    <property type="entry name" value="ArAA_hydroxylase_sf"/>
</dbReference>
<evidence type="ECO:0000256" key="12">
    <source>
        <dbReference type="PIRSR" id="PIRSR000336-1"/>
    </source>
</evidence>
<keyword evidence="10" id="KW-0585">Phenylalanine catabolism</keyword>
<evidence type="ECO:0000259" key="14">
    <source>
        <dbReference type="PROSITE" id="PS51410"/>
    </source>
</evidence>
<dbReference type="InterPro" id="IPR041912">
    <property type="entry name" value="Euk_PheOH_cat"/>
</dbReference>
<comment type="pathway">
    <text evidence="3">Amino-acid degradation; L-phenylalanine degradation; acetoacetate and fumarate from L-phenylalanine: step 1/6.</text>
</comment>
<dbReference type="PROSITE" id="PS51410">
    <property type="entry name" value="BH4_AAA_HYDROXYL_2"/>
    <property type="match status" value="1"/>
</dbReference>
<evidence type="ECO:0000256" key="9">
    <source>
        <dbReference type="ARBA" id="ARBA00023033"/>
    </source>
</evidence>
<dbReference type="GO" id="GO:0005506">
    <property type="term" value="F:iron ion binding"/>
    <property type="evidence" value="ECO:0007669"/>
    <property type="project" value="InterPro"/>
</dbReference>
<dbReference type="InterPro" id="IPR045865">
    <property type="entry name" value="ACT-like_dom_sf"/>
</dbReference>
<comment type="catalytic activity">
    <reaction evidence="1">
        <text>(6R)-L-erythro-5,6,7,8-tetrahydrobiopterin + L-phenylalanine + O2 = (4aS,6R)-4a-hydroxy-L-erythro-5,6,7,8-tetrahydrobiopterin + L-tyrosine</text>
        <dbReference type="Rhea" id="RHEA:20273"/>
        <dbReference type="ChEBI" id="CHEBI:15379"/>
        <dbReference type="ChEBI" id="CHEBI:15642"/>
        <dbReference type="ChEBI" id="CHEBI:58095"/>
        <dbReference type="ChEBI" id="CHEBI:58315"/>
        <dbReference type="ChEBI" id="CHEBI:59560"/>
        <dbReference type="EC" id="1.14.16.1"/>
    </reaction>
</comment>
<dbReference type="Gene3D" id="1.10.800.10">
    <property type="entry name" value="Aromatic amino acid hydroxylase"/>
    <property type="match status" value="1"/>
</dbReference>
<evidence type="ECO:0000256" key="4">
    <source>
        <dbReference type="ARBA" id="ARBA00009712"/>
    </source>
</evidence>
<evidence type="ECO:0000256" key="2">
    <source>
        <dbReference type="ARBA" id="ARBA00001954"/>
    </source>
</evidence>
<comment type="cofactor">
    <cofactor evidence="2 13">
        <name>Fe(2+)</name>
        <dbReference type="ChEBI" id="CHEBI:29033"/>
    </cofactor>
</comment>
<evidence type="ECO:0000256" key="1">
    <source>
        <dbReference type="ARBA" id="ARBA00001060"/>
    </source>
</evidence>
<keyword evidence="6 12" id="KW-0479">Metal-binding</keyword>
<evidence type="ECO:0000256" key="13">
    <source>
        <dbReference type="PIRSR" id="PIRSR601273-2"/>
    </source>
</evidence>
<feature type="domain" description="ACT" evidence="15">
    <location>
        <begin position="73"/>
        <end position="141"/>
    </location>
</feature>
<reference evidence="16 17" key="1">
    <citation type="submission" date="2024-04" db="EMBL/GenBank/DDBJ databases">
        <authorList>
            <person name="Rising A."/>
            <person name="Reimegard J."/>
            <person name="Sonavane S."/>
            <person name="Akerstrom W."/>
            <person name="Nylinder S."/>
            <person name="Hedman E."/>
            <person name="Kallberg Y."/>
        </authorList>
    </citation>
    <scope>NUCLEOTIDE SEQUENCE [LARGE SCALE GENOMIC DNA]</scope>
</reference>
<dbReference type="SUPFAM" id="SSF55021">
    <property type="entry name" value="ACT-like"/>
    <property type="match status" value="1"/>
</dbReference>
<dbReference type="Pfam" id="PF00351">
    <property type="entry name" value="Biopterin_H"/>
    <property type="match status" value="1"/>
</dbReference>
<keyword evidence="17" id="KW-1185">Reference proteome</keyword>
<dbReference type="PIRSF" id="PIRSF000336">
    <property type="entry name" value="TH"/>
    <property type="match status" value="1"/>
</dbReference>
<dbReference type="GO" id="GO:0004505">
    <property type="term" value="F:phenylalanine 4-monooxygenase activity"/>
    <property type="evidence" value="ECO:0007669"/>
    <property type="project" value="UniProtKB-EC"/>
</dbReference>
<keyword evidence="9" id="KW-0503">Monooxygenase</keyword>
<dbReference type="EC" id="1.14.16.1" evidence="5"/>
<dbReference type="PRINTS" id="PR00372">
    <property type="entry name" value="FYWHYDRXLASE"/>
</dbReference>
<proteinExistence type="inferred from homology"/>
<dbReference type="InterPro" id="IPR019773">
    <property type="entry name" value="Tyrosine_3-monooxygenase-like"/>
</dbReference>
<evidence type="ECO:0000313" key="16">
    <source>
        <dbReference type="EMBL" id="CAL1284058.1"/>
    </source>
</evidence>
<dbReference type="InterPro" id="IPR001273">
    <property type="entry name" value="ArAA_hydroxylase"/>
</dbReference>